<gene>
    <name evidence="1" type="ORF">ANCCEY_02491</name>
</gene>
<dbReference type="AlphaFoldDB" id="A0A0D6M2H0"/>
<dbReference type="Proteomes" id="UP000054495">
    <property type="component" value="Unassembled WGS sequence"/>
</dbReference>
<name>A0A0D6M2H0_9BILA</name>
<protein>
    <submittedName>
        <fullName evidence="1">Uncharacterized protein</fullName>
    </submittedName>
</protein>
<evidence type="ECO:0000313" key="1">
    <source>
        <dbReference type="EMBL" id="EPB78425.1"/>
    </source>
</evidence>
<dbReference type="InterPro" id="IPR005049">
    <property type="entry name" value="STL-like"/>
</dbReference>
<dbReference type="EMBL" id="KE124812">
    <property type="protein sequence ID" value="EPB78425.1"/>
    <property type="molecule type" value="Genomic_DNA"/>
</dbReference>
<organism evidence="1 2">
    <name type="scientific">Ancylostoma ceylanicum</name>
    <dbReference type="NCBI Taxonomy" id="53326"/>
    <lineage>
        <taxon>Eukaryota</taxon>
        <taxon>Metazoa</taxon>
        <taxon>Ecdysozoa</taxon>
        <taxon>Nematoda</taxon>
        <taxon>Chromadorea</taxon>
        <taxon>Rhabditida</taxon>
        <taxon>Rhabditina</taxon>
        <taxon>Rhabditomorpha</taxon>
        <taxon>Strongyloidea</taxon>
        <taxon>Ancylostomatidae</taxon>
        <taxon>Ancylostomatinae</taxon>
        <taxon>Ancylostoma</taxon>
    </lineage>
</organism>
<dbReference type="Pfam" id="PF03385">
    <property type="entry name" value="STELLO"/>
    <property type="match status" value="1"/>
</dbReference>
<evidence type="ECO:0000313" key="2">
    <source>
        <dbReference type="Proteomes" id="UP000054495"/>
    </source>
</evidence>
<proteinExistence type="predicted"/>
<keyword evidence="2" id="KW-1185">Reference proteome</keyword>
<accession>A0A0D6M2H0</accession>
<sequence length="511" mass="59237">MSLKDEIGIRKKREPAAYKKWIVVTSSHSVENIKSLTREGEWQVVVIENTNSVEDRKLEGIHFLGVEEQQLLGYKISEAVLNNSQASRNIGYLYAIERGAEWIFDADDDIELTSFHKPRFSTPTNFSASNISGHENHTNDPDRFCLCHELRTPIVQHSLLRKDAIFSRISVEKSPKNDGRWERKQLRRADQQVRATCNSRYREGERTGELVRFLDAWECPHRKIINCTMLLATELSCEFPLRNDFSKHILATAYEHGCGANCRRASLELEPEMDHKIDRSDLKLRAFSELARWCAKSGFSDLLQNLPNSSQLSTFHANNDVLADLTETVLVVTSNYPWNKTIGLLQRLYQPYFGVTIFCGPWFPEDYDDRNGSFPRMLRPFNYIHIEVDEMRSGWFAYYCLAKVKELRLRNVKGSEAAKKTVRLFEEVYKEDPKVQVTWKKFTKGFRSQNNTNSTASELLMRADGWTASDFYYIPSAGLDYYSELMEIFFQAGLFHEIAMSKYLYSVPHRT</sequence>
<dbReference type="PANTHER" id="PTHR31362:SF0">
    <property type="entry name" value="EXOSTOSIN DOMAIN-CONTAINING PROTEIN-RELATED"/>
    <property type="match status" value="1"/>
</dbReference>
<dbReference type="PANTHER" id="PTHR31362">
    <property type="entry name" value="GLYCOSYLTRANSFERASE STELLO1-RELATED"/>
    <property type="match status" value="1"/>
</dbReference>
<reference evidence="1 2" key="1">
    <citation type="submission" date="2013-05" db="EMBL/GenBank/DDBJ databases">
        <title>Draft genome of the parasitic nematode Anyclostoma ceylanicum.</title>
        <authorList>
            <person name="Mitreva M."/>
        </authorList>
    </citation>
    <scope>NUCLEOTIDE SEQUENCE [LARGE SCALE GENOMIC DNA]</scope>
</reference>